<name>A0ABT9HWH6_9GAMM</name>
<dbReference type="GO" id="GO:0051301">
    <property type="term" value="P:cell division"/>
    <property type="evidence" value="ECO:0007669"/>
    <property type="project" value="UniProtKB-KW"/>
</dbReference>
<organism evidence="3 4">
    <name type="scientific">Rheinheimera baltica</name>
    <dbReference type="NCBI Taxonomy" id="67576"/>
    <lineage>
        <taxon>Bacteria</taxon>
        <taxon>Pseudomonadati</taxon>
        <taxon>Pseudomonadota</taxon>
        <taxon>Gammaproteobacteria</taxon>
        <taxon>Chromatiales</taxon>
        <taxon>Chromatiaceae</taxon>
        <taxon>Rheinheimera</taxon>
    </lineage>
</organism>
<dbReference type="InterPro" id="IPR048373">
    <property type="entry name" value="ZapC_N"/>
</dbReference>
<protein>
    <submittedName>
        <fullName evidence="3">Cell division protein ZapC</fullName>
    </submittedName>
</protein>
<accession>A0ABT9HWH6</accession>
<dbReference type="Pfam" id="PF21083">
    <property type="entry name" value="ZapC_N"/>
    <property type="match status" value="1"/>
</dbReference>
<evidence type="ECO:0000313" key="4">
    <source>
        <dbReference type="Proteomes" id="UP001231109"/>
    </source>
</evidence>
<sequence>MLRPSEHWNWIYCSTKDRLLLDISDEAQFCSPFTSSQLACKPTQQPLSMAEAQAFWQIDDSLQQLEMPAAVRLELCLTALCAPYLQQQAHKSWYFQQGADCSAKPFELVMLRGLSGQYALVLSSETDCVTCLLLGDISTLSGKQLKRLQVIRVLRNRISPLKLDIPFRHTA</sequence>
<dbReference type="EMBL" id="JAPJDZ010000009">
    <property type="protein sequence ID" value="MDP5135456.1"/>
    <property type="molecule type" value="Genomic_DNA"/>
</dbReference>
<comment type="caution">
    <text evidence="3">The sequence shown here is derived from an EMBL/GenBank/DDBJ whole genome shotgun (WGS) entry which is preliminary data.</text>
</comment>
<evidence type="ECO:0000259" key="2">
    <source>
        <dbReference type="Pfam" id="PF21083"/>
    </source>
</evidence>
<gene>
    <name evidence="3" type="ORF">ORJ04_05780</name>
</gene>
<dbReference type="Pfam" id="PF07126">
    <property type="entry name" value="ZapC_C"/>
    <property type="match status" value="1"/>
</dbReference>
<proteinExistence type="predicted"/>
<dbReference type="RefSeq" id="WP_027670112.1">
    <property type="nucleotide sequence ID" value="NZ_JAPJDY010000006.1"/>
</dbReference>
<feature type="domain" description="Cell-division protein ZapC C-terminal" evidence="1">
    <location>
        <begin position="90"/>
        <end position="162"/>
    </location>
</feature>
<keyword evidence="3" id="KW-0131">Cell cycle</keyword>
<reference evidence="3 4" key="1">
    <citation type="submission" date="2022-11" db="EMBL/GenBank/DDBJ databases">
        <title>Viruses from the air-sea interface of a natural surface slick.</title>
        <authorList>
            <person name="Rahlff J."/>
            <person name="Holmfeldt K."/>
        </authorList>
    </citation>
    <scope>NUCLEOTIDE SEQUENCE [LARGE SCALE GENOMIC DNA]</scope>
    <source>
        <strain evidence="3 4">SMS4</strain>
    </source>
</reference>
<dbReference type="InterPro" id="IPR048372">
    <property type="entry name" value="ZapC_C"/>
</dbReference>
<keyword evidence="4" id="KW-1185">Reference proteome</keyword>
<dbReference type="Proteomes" id="UP001231109">
    <property type="component" value="Unassembled WGS sequence"/>
</dbReference>
<keyword evidence="3" id="KW-0132">Cell division</keyword>
<evidence type="ECO:0000313" key="3">
    <source>
        <dbReference type="EMBL" id="MDP5135456.1"/>
    </source>
</evidence>
<evidence type="ECO:0000259" key="1">
    <source>
        <dbReference type="Pfam" id="PF07126"/>
    </source>
</evidence>
<feature type="domain" description="Cell-division protein ZapC N-terminal" evidence="2">
    <location>
        <begin position="1"/>
        <end position="83"/>
    </location>
</feature>